<dbReference type="PANTHER" id="PTHR43471:SF3">
    <property type="entry name" value="ABC TRANSPORTER PERMEASE PROTEIN NATB"/>
    <property type="match status" value="1"/>
</dbReference>
<feature type="transmembrane region" description="Helical" evidence="5">
    <location>
        <begin position="366"/>
        <end position="387"/>
    </location>
</feature>
<dbReference type="PANTHER" id="PTHR43471">
    <property type="entry name" value="ABC TRANSPORTER PERMEASE"/>
    <property type="match status" value="1"/>
</dbReference>
<feature type="transmembrane region" description="Helical" evidence="5">
    <location>
        <begin position="313"/>
        <end position="335"/>
    </location>
</feature>
<evidence type="ECO:0000256" key="3">
    <source>
        <dbReference type="ARBA" id="ARBA00022989"/>
    </source>
</evidence>
<evidence type="ECO:0000256" key="1">
    <source>
        <dbReference type="ARBA" id="ARBA00004141"/>
    </source>
</evidence>
<protein>
    <submittedName>
        <fullName evidence="7">ABC-2 type transport system permease protein</fullName>
    </submittedName>
</protein>
<feature type="transmembrane region" description="Helical" evidence="5">
    <location>
        <begin position="224"/>
        <end position="249"/>
    </location>
</feature>
<comment type="caution">
    <text evidence="7">The sequence shown here is derived from an EMBL/GenBank/DDBJ whole genome shotgun (WGS) entry which is preliminary data.</text>
</comment>
<organism evidence="7 8">
    <name type="scientific">Wenyingzhuangia heitensis</name>
    <dbReference type="NCBI Taxonomy" id="1487859"/>
    <lineage>
        <taxon>Bacteria</taxon>
        <taxon>Pseudomonadati</taxon>
        <taxon>Bacteroidota</taxon>
        <taxon>Flavobacteriia</taxon>
        <taxon>Flavobacteriales</taxon>
        <taxon>Flavobacteriaceae</taxon>
        <taxon>Wenyingzhuangia</taxon>
    </lineage>
</organism>
<feature type="transmembrane region" description="Helical" evidence="5">
    <location>
        <begin position="269"/>
        <end position="293"/>
    </location>
</feature>
<dbReference type="RefSeq" id="WP_167190568.1">
    <property type="nucleotide sequence ID" value="NZ_JAASQL010000006.1"/>
</dbReference>
<dbReference type="Proteomes" id="UP000745859">
    <property type="component" value="Unassembled WGS sequence"/>
</dbReference>
<evidence type="ECO:0000256" key="4">
    <source>
        <dbReference type="ARBA" id="ARBA00023136"/>
    </source>
</evidence>
<proteinExistence type="predicted"/>
<sequence length="415" mass="46910">MHKLLLIIKREFLTKVRSKAYLVLIFLSPLLMLGMFAAIFYFASKEEKAKDNQITLLTITTPEINQDIYKQHPAIYIEKGSAVSFKQAIQLVDDTSYNGLIYANPALKIMEIYGDKNIPFLSLKSILEKHKRNYLLHQNKIDEAVITQLSNMTPVKITHKKESENEIKKWVKGTVAVGAGYLVMMFVIIYGNSVMRSIIEEKNSRVIEIMICTVKPFQLLLGKIIGNALAGLLQFFIWGFLLLIGLFLIESSFPSTGGEAEKIAQIFTVIWDINYVQIGISFAFFFLSGYLLYSSFYASVGAAVNSETDTQQFVHPILLPLMFAVYIGIVTVVNGNPNGSTATLFSFIPFTSPIVMLMRIPYGVPTWQIILSLALLLVSFITTVYLASRIYRIGILSYGNKPKIKQLIKWMFQKQ</sequence>
<dbReference type="InterPro" id="IPR013525">
    <property type="entry name" value="ABC2_TM"/>
</dbReference>
<evidence type="ECO:0000256" key="2">
    <source>
        <dbReference type="ARBA" id="ARBA00022692"/>
    </source>
</evidence>
<keyword evidence="4 5" id="KW-0472">Membrane</keyword>
<keyword evidence="8" id="KW-1185">Reference proteome</keyword>
<keyword evidence="3 5" id="KW-1133">Transmembrane helix</keyword>
<evidence type="ECO:0000256" key="5">
    <source>
        <dbReference type="SAM" id="Phobius"/>
    </source>
</evidence>
<evidence type="ECO:0000313" key="7">
    <source>
        <dbReference type="EMBL" id="NIJ46443.1"/>
    </source>
</evidence>
<evidence type="ECO:0000313" key="8">
    <source>
        <dbReference type="Proteomes" id="UP000745859"/>
    </source>
</evidence>
<dbReference type="EMBL" id="JAASQL010000006">
    <property type="protein sequence ID" value="NIJ46443.1"/>
    <property type="molecule type" value="Genomic_DNA"/>
</dbReference>
<comment type="subcellular location">
    <subcellularLocation>
        <location evidence="1">Membrane</location>
        <topology evidence="1">Multi-pass membrane protein</topology>
    </subcellularLocation>
</comment>
<feature type="transmembrane region" description="Helical" evidence="5">
    <location>
        <begin position="20"/>
        <end position="43"/>
    </location>
</feature>
<dbReference type="Pfam" id="PF12698">
    <property type="entry name" value="ABC2_membrane_3"/>
    <property type="match status" value="1"/>
</dbReference>
<name>A0ABX0UDG2_9FLAO</name>
<feature type="domain" description="ABC-2 type transporter transmembrane" evidence="6">
    <location>
        <begin position="19"/>
        <end position="387"/>
    </location>
</feature>
<feature type="transmembrane region" description="Helical" evidence="5">
    <location>
        <begin position="170"/>
        <end position="190"/>
    </location>
</feature>
<reference evidence="7 8" key="1">
    <citation type="submission" date="2020-03" db="EMBL/GenBank/DDBJ databases">
        <title>Genomic Encyclopedia of Type Strains, Phase IV (KMG-IV): sequencing the most valuable type-strain genomes for metagenomic binning, comparative biology and taxonomic classification.</title>
        <authorList>
            <person name="Goeker M."/>
        </authorList>
    </citation>
    <scope>NUCLEOTIDE SEQUENCE [LARGE SCALE GENOMIC DNA]</scope>
    <source>
        <strain evidence="7 8">DSM 101599</strain>
    </source>
</reference>
<keyword evidence="2 5" id="KW-0812">Transmembrane</keyword>
<gene>
    <name evidence="7" type="ORF">FHR24_002930</name>
</gene>
<evidence type="ECO:0000259" key="6">
    <source>
        <dbReference type="Pfam" id="PF12698"/>
    </source>
</evidence>
<accession>A0ABX0UDG2</accession>